<sequence length="77" mass="8003">MMQAALAVLLSKLAASAEVAIGFPIGGGVTRCWMSWWVFRQHLGVAGGFGRQSQHRGGVGQGARAQPGRLRAPGCAV</sequence>
<name>X7ZER5_MYCXE</name>
<evidence type="ECO:0000256" key="1">
    <source>
        <dbReference type="SAM" id="MobiDB-lite"/>
    </source>
</evidence>
<gene>
    <name evidence="3" type="ORF">I553_2304</name>
</gene>
<evidence type="ECO:0000256" key="2">
    <source>
        <dbReference type="SAM" id="SignalP"/>
    </source>
</evidence>
<protein>
    <submittedName>
        <fullName evidence="3">Putative PEPTIDE SYNTHETASE NRP domain protein</fullName>
    </submittedName>
</protein>
<comment type="caution">
    <text evidence="3">The sequence shown here is derived from an EMBL/GenBank/DDBJ whole genome shotgun (WGS) entry which is preliminary data.</text>
</comment>
<keyword evidence="2" id="KW-0732">Signal</keyword>
<organism evidence="3">
    <name type="scientific">Mycobacterium xenopi 4042</name>
    <dbReference type="NCBI Taxonomy" id="1299334"/>
    <lineage>
        <taxon>Bacteria</taxon>
        <taxon>Bacillati</taxon>
        <taxon>Actinomycetota</taxon>
        <taxon>Actinomycetes</taxon>
        <taxon>Mycobacteriales</taxon>
        <taxon>Mycobacteriaceae</taxon>
        <taxon>Mycobacterium</taxon>
    </lineage>
</organism>
<dbReference type="EMBL" id="JAOB01000077">
    <property type="protein sequence ID" value="EUA17213.1"/>
    <property type="molecule type" value="Genomic_DNA"/>
</dbReference>
<reference evidence="3" key="1">
    <citation type="submission" date="2014-01" db="EMBL/GenBank/DDBJ databases">
        <authorList>
            <person name="Brown-Elliot B."/>
            <person name="Wallace R."/>
            <person name="Lenaerts A."/>
            <person name="Ordway D."/>
            <person name="DeGroote M.A."/>
            <person name="Parker T."/>
            <person name="Sizemore C."/>
            <person name="Tallon L.J."/>
            <person name="Sadzewicz L.K."/>
            <person name="Sengamalay N."/>
            <person name="Fraser C.M."/>
            <person name="Hine E."/>
            <person name="Shefchek K.A."/>
            <person name="Das S.P."/>
            <person name="Tettelin H."/>
        </authorList>
    </citation>
    <scope>NUCLEOTIDE SEQUENCE [LARGE SCALE GENOMIC DNA]</scope>
    <source>
        <strain evidence="3">4042</strain>
    </source>
</reference>
<accession>X7ZER5</accession>
<proteinExistence type="predicted"/>
<dbReference type="AlphaFoldDB" id="X7ZER5"/>
<feature type="chain" id="PRO_5038607594" evidence="2">
    <location>
        <begin position="18"/>
        <end position="77"/>
    </location>
</feature>
<evidence type="ECO:0000313" key="3">
    <source>
        <dbReference type="EMBL" id="EUA17213.1"/>
    </source>
</evidence>
<feature type="region of interest" description="Disordered" evidence="1">
    <location>
        <begin position="54"/>
        <end position="77"/>
    </location>
</feature>
<feature type="signal peptide" evidence="2">
    <location>
        <begin position="1"/>
        <end position="17"/>
    </location>
</feature>